<organism evidence="2 3">
    <name type="scientific">Lophium mytilinum</name>
    <dbReference type="NCBI Taxonomy" id="390894"/>
    <lineage>
        <taxon>Eukaryota</taxon>
        <taxon>Fungi</taxon>
        <taxon>Dikarya</taxon>
        <taxon>Ascomycota</taxon>
        <taxon>Pezizomycotina</taxon>
        <taxon>Dothideomycetes</taxon>
        <taxon>Pleosporomycetidae</taxon>
        <taxon>Mytilinidiales</taxon>
        <taxon>Mytilinidiaceae</taxon>
        <taxon>Lophium</taxon>
    </lineage>
</organism>
<feature type="transmembrane region" description="Helical" evidence="1">
    <location>
        <begin position="147"/>
        <end position="169"/>
    </location>
</feature>
<protein>
    <submittedName>
        <fullName evidence="2">Uncharacterized protein</fullName>
    </submittedName>
</protein>
<feature type="transmembrane region" description="Helical" evidence="1">
    <location>
        <begin position="189"/>
        <end position="210"/>
    </location>
</feature>
<keyword evidence="3" id="KW-1185">Reference proteome</keyword>
<keyword evidence="1" id="KW-0472">Membrane</keyword>
<feature type="transmembrane region" description="Helical" evidence="1">
    <location>
        <begin position="94"/>
        <end position="110"/>
    </location>
</feature>
<feature type="transmembrane region" description="Helical" evidence="1">
    <location>
        <begin position="24"/>
        <end position="42"/>
    </location>
</feature>
<keyword evidence="1" id="KW-1133">Transmembrane helix</keyword>
<accession>A0A6A6QEA4</accession>
<evidence type="ECO:0000256" key="1">
    <source>
        <dbReference type="SAM" id="Phobius"/>
    </source>
</evidence>
<feature type="transmembrane region" description="Helical" evidence="1">
    <location>
        <begin position="271"/>
        <end position="291"/>
    </location>
</feature>
<dbReference type="Proteomes" id="UP000799750">
    <property type="component" value="Unassembled WGS sequence"/>
</dbReference>
<dbReference type="AlphaFoldDB" id="A0A6A6QEA4"/>
<evidence type="ECO:0000313" key="2">
    <source>
        <dbReference type="EMBL" id="KAF2490439.1"/>
    </source>
</evidence>
<evidence type="ECO:0000313" key="3">
    <source>
        <dbReference type="Proteomes" id="UP000799750"/>
    </source>
</evidence>
<feature type="transmembrane region" description="Helical" evidence="1">
    <location>
        <begin position="231"/>
        <end position="251"/>
    </location>
</feature>
<feature type="transmembrane region" description="Helical" evidence="1">
    <location>
        <begin position="322"/>
        <end position="343"/>
    </location>
</feature>
<name>A0A6A6QEA4_9PEZI</name>
<dbReference type="OrthoDB" id="3789783at2759"/>
<gene>
    <name evidence="2" type="ORF">BU16DRAFT_530927</name>
</gene>
<keyword evidence="1" id="KW-0812">Transmembrane</keyword>
<sequence>MNADTISTTGDENDTGSFRTPLQLIIKTIVTHGFALACYCYTSNLLRRPLRNNIFVLRVLFFAFVPTLPLVELVVSAIRSLAQFVRNYEDDDEIHLWYYICGALGVNATLSQSDDNKDTKAASNNLLLLQAGSHFVERTRYKLDVTWFGKLLAALFGLTQAVGATVMYVRRLKHDNYYVFGFDHRNGGMGIASTICGAISIIVILLRLEWKVSKSFEAPAVSRTPSSKTQFVAEAVLALLTHLGIACLFGSRHNRFLYSSVGSIAWLFTKNLKVFLYTWQSMLLLIFLFIFREEIARRIGLNFPSVGKRIQAMFASRQFKRVQALVLFCLVLWVIVDIIWLFVSDVIKLVQESHHSDPSGWWWQDPISDSIIVI</sequence>
<reference evidence="2" key="1">
    <citation type="journal article" date="2020" name="Stud. Mycol.">
        <title>101 Dothideomycetes genomes: a test case for predicting lifestyles and emergence of pathogens.</title>
        <authorList>
            <person name="Haridas S."/>
            <person name="Albert R."/>
            <person name="Binder M."/>
            <person name="Bloem J."/>
            <person name="Labutti K."/>
            <person name="Salamov A."/>
            <person name="Andreopoulos B."/>
            <person name="Baker S."/>
            <person name="Barry K."/>
            <person name="Bills G."/>
            <person name="Bluhm B."/>
            <person name="Cannon C."/>
            <person name="Castanera R."/>
            <person name="Culley D."/>
            <person name="Daum C."/>
            <person name="Ezra D."/>
            <person name="Gonzalez J."/>
            <person name="Henrissat B."/>
            <person name="Kuo A."/>
            <person name="Liang C."/>
            <person name="Lipzen A."/>
            <person name="Lutzoni F."/>
            <person name="Magnuson J."/>
            <person name="Mondo S."/>
            <person name="Nolan M."/>
            <person name="Ohm R."/>
            <person name="Pangilinan J."/>
            <person name="Park H.-J."/>
            <person name="Ramirez L."/>
            <person name="Alfaro M."/>
            <person name="Sun H."/>
            <person name="Tritt A."/>
            <person name="Yoshinaga Y."/>
            <person name="Zwiers L.-H."/>
            <person name="Turgeon B."/>
            <person name="Goodwin S."/>
            <person name="Spatafora J."/>
            <person name="Crous P."/>
            <person name="Grigoriev I."/>
        </authorList>
    </citation>
    <scope>NUCLEOTIDE SEQUENCE</scope>
    <source>
        <strain evidence="2">CBS 269.34</strain>
    </source>
</reference>
<feature type="transmembrane region" description="Helical" evidence="1">
    <location>
        <begin position="54"/>
        <end position="82"/>
    </location>
</feature>
<dbReference type="EMBL" id="MU004197">
    <property type="protein sequence ID" value="KAF2490439.1"/>
    <property type="molecule type" value="Genomic_DNA"/>
</dbReference>
<proteinExistence type="predicted"/>